<dbReference type="SMART" id="SM01100">
    <property type="entry name" value="CRAL_TRIO_N"/>
    <property type="match status" value="1"/>
</dbReference>
<dbReference type="Gene3D" id="1.10.8.20">
    <property type="entry name" value="N-terminal domain of phosphatidylinositol transfer protein sec14p"/>
    <property type="match status" value="1"/>
</dbReference>
<name>A0A9D4PU70_RHISA</name>
<dbReference type="GO" id="GO:0016020">
    <property type="term" value="C:membrane"/>
    <property type="evidence" value="ECO:0007669"/>
    <property type="project" value="TreeGrafter"/>
</dbReference>
<dbReference type="SUPFAM" id="SSF46938">
    <property type="entry name" value="CRAL/TRIO N-terminal domain"/>
    <property type="match status" value="1"/>
</dbReference>
<dbReference type="PANTHER" id="PTHR10174:SF130">
    <property type="entry name" value="ALPHA-TOCOPHEROL TRANSFER PROTEIN-LIKE"/>
    <property type="match status" value="1"/>
</dbReference>
<feature type="domain" description="CRAL/TRIO N-terminal" evidence="1">
    <location>
        <begin position="62"/>
        <end position="87"/>
    </location>
</feature>
<reference evidence="2" key="2">
    <citation type="submission" date="2021-09" db="EMBL/GenBank/DDBJ databases">
        <authorList>
            <person name="Jia N."/>
            <person name="Wang J."/>
            <person name="Shi W."/>
            <person name="Du L."/>
            <person name="Sun Y."/>
            <person name="Zhan W."/>
            <person name="Jiang J."/>
            <person name="Wang Q."/>
            <person name="Zhang B."/>
            <person name="Ji P."/>
            <person name="Sakyi L.B."/>
            <person name="Cui X."/>
            <person name="Yuan T."/>
            <person name="Jiang B."/>
            <person name="Yang W."/>
            <person name="Lam T.T.-Y."/>
            <person name="Chang Q."/>
            <person name="Ding S."/>
            <person name="Wang X."/>
            <person name="Zhu J."/>
            <person name="Ruan X."/>
            <person name="Zhao L."/>
            <person name="Wei J."/>
            <person name="Que T."/>
            <person name="Du C."/>
            <person name="Cheng J."/>
            <person name="Dai P."/>
            <person name="Han X."/>
            <person name="Huang E."/>
            <person name="Gao Y."/>
            <person name="Liu J."/>
            <person name="Shao H."/>
            <person name="Ye R."/>
            <person name="Li L."/>
            <person name="Wei W."/>
            <person name="Wang X."/>
            <person name="Wang C."/>
            <person name="Huo Q."/>
            <person name="Li W."/>
            <person name="Guo W."/>
            <person name="Chen H."/>
            <person name="Chen S."/>
            <person name="Zhou L."/>
            <person name="Zhou L."/>
            <person name="Ni X."/>
            <person name="Tian J."/>
            <person name="Zhou Y."/>
            <person name="Sheng Y."/>
            <person name="Liu T."/>
            <person name="Pan Y."/>
            <person name="Xia L."/>
            <person name="Li J."/>
            <person name="Zhao F."/>
            <person name="Cao W."/>
        </authorList>
    </citation>
    <scope>NUCLEOTIDE SEQUENCE</scope>
    <source>
        <strain evidence="2">Rsan-2018</strain>
        <tissue evidence="2">Larvae</tissue>
    </source>
</reference>
<dbReference type="InterPro" id="IPR011074">
    <property type="entry name" value="CRAL/TRIO_N_dom"/>
</dbReference>
<gene>
    <name evidence="2" type="ORF">HPB52_023631</name>
</gene>
<organism evidence="2 3">
    <name type="scientific">Rhipicephalus sanguineus</name>
    <name type="common">Brown dog tick</name>
    <name type="synonym">Ixodes sanguineus</name>
    <dbReference type="NCBI Taxonomy" id="34632"/>
    <lineage>
        <taxon>Eukaryota</taxon>
        <taxon>Metazoa</taxon>
        <taxon>Ecdysozoa</taxon>
        <taxon>Arthropoda</taxon>
        <taxon>Chelicerata</taxon>
        <taxon>Arachnida</taxon>
        <taxon>Acari</taxon>
        <taxon>Parasitiformes</taxon>
        <taxon>Ixodida</taxon>
        <taxon>Ixodoidea</taxon>
        <taxon>Ixodidae</taxon>
        <taxon>Rhipicephalinae</taxon>
        <taxon>Rhipicephalus</taxon>
        <taxon>Rhipicephalus</taxon>
    </lineage>
</organism>
<evidence type="ECO:0000313" key="3">
    <source>
        <dbReference type="Proteomes" id="UP000821837"/>
    </source>
</evidence>
<dbReference type="GO" id="GO:1902936">
    <property type="term" value="F:phosphatidylinositol bisphosphate binding"/>
    <property type="evidence" value="ECO:0007669"/>
    <property type="project" value="TreeGrafter"/>
</dbReference>
<reference evidence="2" key="1">
    <citation type="journal article" date="2020" name="Cell">
        <title>Large-Scale Comparative Analyses of Tick Genomes Elucidate Their Genetic Diversity and Vector Capacities.</title>
        <authorList>
            <consortium name="Tick Genome and Microbiome Consortium (TIGMIC)"/>
            <person name="Jia N."/>
            <person name="Wang J."/>
            <person name="Shi W."/>
            <person name="Du L."/>
            <person name="Sun Y."/>
            <person name="Zhan W."/>
            <person name="Jiang J.F."/>
            <person name="Wang Q."/>
            <person name="Zhang B."/>
            <person name="Ji P."/>
            <person name="Bell-Sakyi L."/>
            <person name="Cui X.M."/>
            <person name="Yuan T.T."/>
            <person name="Jiang B.G."/>
            <person name="Yang W.F."/>
            <person name="Lam T.T."/>
            <person name="Chang Q.C."/>
            <person name="Ding S.J."/>
            <person name="Wang X.J."/>
            <person name="Zhu J.G."/>
            <person name="Ruan X.D."/>
            <person name="Zhao L."/>
            <person name="Wei J.T."/>
            <person name="Ye R.Z."/>
            <person name="Que T.C."/>
            <person name="Du C.H."/>
            <person name="Zhou Y.H."/>
            <person name="Cheng J.X."/>
            <person name="Dai P.F."/>
            <person name="Guo W.B."/>
            <person name="Han X.H."/>
            <person name="Huang E.J."/>
            <person name="Li L.F."/>
            <person name="Wei W."/>
            <person name="Gao Y.C."/>
            <person name="Liu J.Z."/>
            <person name="Shao H.Z."/>
            <person name="Wang X."/>
            <person name="Wang C.C."/>
            <person name="Yang T.C."/>
            <person name="Huo Q.B."/>
            <person name="Li W."/>
            <person name="Chen H.Y."/>
            <person name="Chen S.E."/>
            <person name="Zhou L.G."/>
            <person name="Ni X.B."/>
            <person name="Tian J.H."/>
            <person name="Sheng Y."/>
            <person name="Liu T."/>
            <person name="Pan Y.S."/>
            <person name="Xia L.Y."/>
            <person name="Li J."/>
            <person name="Zhao F."/>
            <person name="Cao W.C."/>
        </authorList>
    </citation>
    <scope>NUCLEOTIDE SEQUENCE</scope>
    <source>
        <strain evidence="2">Rsan-2018</strain>
    </source>
</reference>
<dbReference type="Proteomes" id="UP000821837">
    <property type="component" value="Chromosome 5"/>
</dbReference>
<evidence type="ECO:0000259" key="1">
    <source>
        <dbReference type="SMART" id="SM01100"/>
    </source>
</evidence>
<proteinExistence type="predicted"/>
<protein>
    <recommendedName>
        <fullName evidence="1">CRAL/TRIO N-terminal domain-containing protein</fullName>
    </recommendedName>
</protein>
<keyword evidence="3" id="KW-1185">Reference proteome</keyword>
<accession>A0A9D4PU70</accession>
<dbReference type="InterPro" id="IPR036273">
    <property type="entry name" value="CRAL/TRIO_N_dom_sf"/>
</dbReference>
<dbReference type="VEuPathDB" id="VectorBase:RSAN_056018"/>
<dbReference type="PANTHER" id="PTHR10174">
    <property type="entry name" value="ALPHA-TOCOPHEROL TRANSFER PROTEIN-RELATED"/>
    <property type="match status" value="1"/>
</dbReference>
<dbReference type="Pfam" id="PF03765">
    <property type="entry name" value="CRAL_TRIO_N"/>
    <property type="match status" value="1"/>
</dbReference>
<sequence length="176" mass="20205">MLGVYRKKSADDVFDTSEEALPFCLQRVAAEELGETPSKRKEALEILTKLVSEEPELNSRRDASFLLRFLRVRKYDVDAAFQSIRNYYRNRSASDSVYREFLPSKVPLEARRLCLVLPQRDVRGHPIIFCHVELHVPTEIMDAGAHGGSERLDKIISKDVEKYSSTFQAPWRTATT</sequence>
<evidence type="ECO:0000313" key="2">
    <source>
        <dbReference type="EMBL" id="KAH7952474.1"/>
    </source>
</evidence>
<dbReference type="AlphaFoldDB" id="A0A9D4PU70"/>
<comment type="caution">
    <text evidence="2">The sequence shown here is derived from an EMBL/GenBank/DDBJ whole genome shotgun (WGS) entry which is preliminary data.</text>
</comment>
<dbReference type="EMBL" id="JABSTV010001251">
    <property type="protein sequence ID" value="KAH7952474.1"/>
    <property type="molecule type" value="Genomic_DNA"/>
</dbReference>